<dbReference type="EMBL" id="CANTFL010001293">
    <property type="protein sequence ID" value="CAI5735916.1"/>
    <property type="molecule type" value="Genomic_DNA"/>
</dbReference>
<dbReference type="CDD" id="cd01650">
    <property type="entry name" value="RT_nLTR_like"/>
    <property type="match status" value="1"/>
</dbReference>
<dbReference type="SUPFAM" id="SSF56672">
    <property type="entry name" value="DNA/RNA polymerases"/>
    <property type="match status" value="1"/>
</dbReference>
<dbReference type="PANTHER" id="PTHR19446">
    <property type="entry name" value="REVERSE TRANSCRIPTASES"/>
    <property type="match status" value="1"/>
</dbReference>
<keyword evidence="3" id="KW-1185">Reference proteome</keyword>
<gene>
    <name evidence="2" type="ORF">HBR001_LOCUS6647</name>
</gene>
<name>A0AAV0UG04_HYABA</name>
<protein>
    <recommendedName>
        <fullName evidence="1">Reverse transcriptase domain-containing protein</fullName>
    </recommendedName>
</protein>
<dbReference type="AlphaFoldDB" id="A0AAV0UG04"/>
<feature type="domain" description="Reverse transcriptase" evidence="1">
    <location>
        <begin position="244"/>
        <end position="514"/>
    </location>
</feature>
<evidence type="ECO:0000313" key="3">
    <source>
        <dbReference type="Proteomes" id="UP001162031"/>
    </source>
</evidence>
<dbReference type="PROSITE" id="PS50878">
    <property type="entry name" value="RT_POL"/>
    <property type="match status" value="1"/>
</dbReference>
<dbReference type="Pfam" id="PF00078">
    <property type="entry name" value="RVT_1"/>
    <property type="match status" value="1"/>
</dbReference>
<sequence>MVVSAIETEAVLVRTVLCSSSNPGKVWEEWKQRIKAQLQSVQKKLRLQDSQAVEAARLHLDQAAARYRESSCSVHRGYFDEAMRYYKATVTRTSQYNQDTAFDFHVANSEKSTKHFFRPLDTSLRRVSIEEVVTLRGEVSTNPHDISLRFLEHWGSEMGDTNSPAGRATPPDAIMQRRLLGSITRSVSSLDRAILDAPVTAADLAAAIRHMRSTSAPGMDGLTAGFYQVAPDVFGECLSMVFRDQLKRGRLLPSQRKSAVVLLHKKGSRALPGNYRPIALVQVDVKVLSKALTYRLQQVISDLIHPDQKGFVKGRSIHHHVRFLADLQDLVTGRDDEAYALFLDFEKAFDRVNWDYMFKVLDKMGFGSTFAQWIRLLYTDPQAHLLINQNIQPALFPTRGVKQGDPLSALLFILTIEPLGNLLRDHDEYGVCLTADHTTTGTFFADDSTLLSSSIPNLQAQLGLVQDYCRGSGAKLNLSKSVLLALNRSQECPLLPGLRVLGRTDTVKYLGIPFGQSAVDFGLVDFLEQRFYDGFKQWYRRARTLRGRLLVAQTMILSRLWHYTQHVSIPSPTVRRWQSMLNRFVLSRKHDRASTHVQLIPTEFLYQRCQDGGLGFPSLAAHLKRQRLQLLLQFIQGLSVTTVRNWTTAGSELLALVIPHTGRRTALDFLTISPLRHGKMINWSMASAWWKASWKLWFFIRWDITWHDLPSDDRALYGLHQPIWFHADAALHFEQSIRSSTVTAHRRCIGMVVEPQRSFRLHVSRNFGIRSLSDFIRAGEAWPSQDQFVQRYLDFTLASATPWKQIQWLRVLYTEATQIVERLGASRIRIQHTSGRQRLLPHLGCTSGGRVCLVPAIPRTALLCVVWLPPVPTKQHPMSLHSPCMGNDHVKAFVRSSTYLRRLLIPVYEDLQFRLAFRLLPVRSRFWFLEASNPRIRICVRAGCAAIETEQHLFFDCALAVQLWDQVRQIMSPFFRAPTTWMNVALATKPRLRDTWKARAGVVLDVWHTVRAVTLHFLWRDRNRCLFDGRQPTPAAPALLAIFSASCAHFRHTLRRRYDPEQQQTQHMVLAEMRRHAGFEGFVRANSTVLGVRHRR</sequence>
<dbReference type="Proteomes" id="UP001162031">
    <property type="component" value="Unassembled WGS sequence"/>
</dbReference>
<organism evidence="2 3">
    <name type="scientific">Hyaloperonospora brassicae</name>
    <name type="common">Brassica downy mildew</name>
    <name type="synonym">Peronospora brassicae</name>
    <dbReference type="NCBI Taxonomy" id="162125"/>
    <lineage>
        <taxon>Eukaryota</taxon>
        <taxon>Sar</taxon>
        <taxon>Stramenopiles</taxon>
        <taxon>Oomycota</taxon>
        <taxon>Peronosporomycetes</taxon>
        <taxon>Peronosporales</taxon>
        <taxon>Peronosporaceae</taxon>
        <taxon>Hyaloperonospora</taxon>
    </lineage>
</organism>
<evidence type="ECO:0000259" key="1">
    <source>
        <dbReference type="PROSITE" id="PS50878"/>
    </source>
</evidence>
<dbReference type="InterPro" id="IPR043502">
    <property type="entry name" value="DNA/RNA_pol_sf"/>
</dbReference>
<dbReference type="InterPro" id="IPR000477">
    <property type="entry name" value="RT_dom"/>
</dbReference>
<comment type="caution">
    <text evidence="2">The sequence shown here is derived from an EMBL/GenBank/DDBJ whole genome shotgun (WGS) entry which is preliminary data.</text>
</comment>
<reference evidence="2" key="1">
    <citation type="submission" date="2022-12" db="EMBL/GenBank/DDBJ databases">
        <authorList>
            <person name="Webb A."/>
        </authorList>
    </citation>
    <scope>NUCLEOTIDE SEQUENCE</scope>
    <source>
        <strain evidence="2">Hp1</strain>
    </source>
</reference>
<proteinExistence type="predicted"/>
<accession>A0AAV0UG04</accession>
<evidence type="ECO:0000313" key="2">
    <source>
        <dbReference type="EMBL" id="CAI5735916.1"/>
    </source>
</evidence>